<keyword evidence="2" id="KW-1185">Reference proteome</keyword>
<dbReference type="EMBL" id="CP002059">
    <property type="protein sequence ID" value="ADI64158.1"/>
    <property type="molecule type" value="Genomic_DNA"/>
</dbReference>
<evidence type="ECO:0000313" key="1">
    <source>
        <dbReference type="EMBL" id="ADI64158.1"/>
    </source>
</evidence>
<organism evidence="1 2">
    <name type="scientific">Nostoc azollae (strain 0708)</name>
    <name type="common">Anabaena azollae (strain 0708)</name>
    <dbReference type="NCBI Taxonomy" id="551115"/>
    <lineage>
        <taxon>Bacteria</taxon>
        <taxon>Bacillati</taxon>
        <taxon>Cyanobacteriota</taxon>
        <taxon>Cyanophyceae</taxon>
        <taxon>Nostocales</taxon>
        <taxon>Nostocaceae</taxon>
        <taxon>Trichormus</taxon>
    </lineage>
</organism>
<dbReference type="HOGENOM" id="CLU_3202694_0_0_3"/>
<protein>
    <submittedName>
        <fullName evidence="1">Uncharacterized protein</fullName>
    </submittedName>
</protein>
<dbReference type="AlphaFoldDB" id="D7DWY5"/>
<accession>D7DWY5</accession>
<dbReference type="Proteomes" id="UP000001511">
    <property type="component" value="Chromosome"/>
</dbReference>
<evidence type="ECO:0000313" key="2">
    <source>
        <dbReference type="Proteomes" id="UP000001511"/>
    </source>
</evidence>
<dbReference type="KEGG" id="naz:Aazo_2138"/>
<sequence length="45" mass="5477">MNCMQEIVLMNRIYWQQELLLKIREFNDDLKCNLGDNFLQKLSSK</sequence>
<reference evidence="1 2" key="1">
    <citation type="journal article" date="2010" name="PLoS ONE">
        <title>Genome erosion in a nitrogen-fixing vertically transmitted endosymbiotic multicellular cyanobacterium.</title>
        <authorList>
            <person name="Ran L."/>
            <person name="Larsson J."/>
            <person name="Vigil-Stenman T."/>
            <person name="Nylander J.A."/>
            <person name="Ininbergs K."/>
            <person name="Zheng W.W."/>
            <person name="Lapidus A."/>
            <person name="Lowry S."/>
            <person name="Haselkorn R."/>
            <person name="Bergman B."/>
        </authorList>
    </citation>
    <scope>NUCLEOTIDE SEQUENCE [LARGE SCALE GENOMIC DNA]</scope>
    <source>
        <strain evidence="1 2">0708</strain>
    </source>
</reference>
<gene>
    <name evidence="1" type="ordered locus">Aazo_2138</name>
</gene>
<proteinExistence type="predicted"/>
<name>D7DWY5_NOSA0</name>